<feature type="domain" description="Helicase ATP-binding" evidence="18">
    <location>
        <begin position="26"/>
        <end position="195"/>
    </location>
</feature>
<dbReference type="SMART" id="SM00487">
    <property type="entry name" value="DEXDc"/>
    <property type="match status" value="1"/>
</dbReference>
<protein>
    <recommendedName>
        <fullName evidence="16">DNA helicase RecQ</fullName>
        <ecNumber evidence="16">5.6.2.4</ecNumber>
    </recommendedName>
</protein>
<dbReference type="SMART" id="SM00490">
    <property type="entry name" value="HELICc"/>
    <property type="match status" value="1"/>
</dbReference>
<evidence type="ECO:0000256" key="14">
    <source>
        <dbReference type="ARBA" id="ARBA00023235"/>
    </source>
</evidence>
<dbReference type="InterPro" id="IPR036390">
    <property type="entry name" value="WH_DNA-bd_sf"/>
</dbReference>
<dbReference type="NCBIfam" id="TIGR00614">
    <property type="entry name" value="recQ_fam"/>
    <property type="match status" value="1"/>
</dbReference>
<evidence type="ECO:0000256" key="9">
    <source>
        <dbReference type="ARBA" id="ARBA00022833"/>
    </source>
</evidence>
<dbReference type="GO" id="GO:0005524">
    <property type="term" value="F:ATP binding"/>
    <property type="evidence" value="ECO:0007669"/>
    <property type="project" value="UniProtKB-KW"/>
</dbReference>
<dbReference type="PROSITE" id="PS51194">
    <property type="entry name" value="HELICASE_CTER"/>
    <property type="match status" value="1"/>
</dbReference>
<dbReference type="GO" id="GO:0003677">
    <property type="term" value="F:DNA binding"/>
    <property type="evidence" value="ECO:0007669"/>
    <property type="project" value="UniProtKB-KW"/>
</dbReference>
<dbReference type="GO" id="GO:0009432">
    <property type="term" value="P:SOS response"/>
    <property type="evidence" value="ECO:0007669"/>
    <property type="project" value="UniProtKB-UniRule"/>
</dbReference>
<gene>
    <name evidence="20" type="primary">recQ</name>
    <name evidence="20" type="ORF">J7W16_17735</name>
</gene>
<dbReference type="SUPFAM" id="SSF46785">
    <property type="entry name" value="Winged helix' DNA-binding domain"/>
    <property type="match status" value="1"/>
</dbReference>
<dbReference type="InterPro" id="IPR014001">
    <property type="entry name" value="Helicase_ATP-bd"/>
</dbReference>
<dbReference type="InterPro" id="IPR032284">
    <property type="entry name" value="RecQ_Zn-bd"/>
</dbReference>
<sequence length="700" mass="79505">MFSRAKEQLKQLFGYETFRTGQEEIIKKVLAGEDALGIMPTGGGKSICYQIPALILPGVTIVVSPLISLMKDQVDALTELEIPATYLNSTLTAVEERERQADIINGSYKLVYIAPERFEQPSFQQLLASIQLSLIAIDEAHCMSQWGHDFRPSYLLLPKWIQRLHDKPTVLALTATATTQVQQDLQDYLHIDDQNIVVTGFARENLQFQVKKGIDKKQFLLSYISSKKQESGIIYASTRKEVELVEELLLKKGISVTSYHGGMSEKVRSEAQEAFIYDRSKVIVATNAFGMGIDKSNVRYIVHYSMPRTIEAYYQEAGRAGRDGEDSECVLLFSPQDIRTQSFLIEQSDRDTERQEMEFQKLQQMTAFCHTERCLQQYLLHYFGDKTIEKCGRCSNCVQTGNKVDRTKEAQMVFSCIKRVRERFGKTIIAQILVGSSSQKITQFELNKLPTYGLLKDWTQKQIASFIDLLTAEEYISPTGNSYPTLSLTEKALFVLKGETIVEVLETIVEKTPEQQDDVFEALRELRTRLATSQSVPPYMVFSDRTLREMSQFVPQTEEEFLQISGVGQQKSDKYSQEFLSVLQTYADKKPDGVSASITPVDKPKATKGKYLETAHHLKNVESISDLASQLNLTERTVINHLIRAHQEGIELNLANYVDEENIVLIQRVAEEVGTERLRPIKDALPEHISYQDIRFTLGI</sequence>
<evidence type="ECO:0000256" key="8">
    <source>
        <dbReference type="ARBA" id="ARBA00022806"/>
    </source>
</evidence>
<dbReference type="GO" id="GO:0030894">
    <property type="term" value="C:replisome"/>
    <property type="evidence" value="ECO:0007669"/>
    <property type="project" value="TreeGrafter"/>
</dbReference>
<comment type="cofactor">
    <cofactor evidence="1">
        <name>Mg(2+)</name>
        <dbReference type="ChEBI" id="CHEBI:18420"/>
    </cofactor>
</comment>
<dbReference type="AlphaFoldDB" id="A0A940WYD1"/>
<dbReference type="Pfam" id="PF16124">
    <property type="entry name" value="RecQ_Zn_bind"/>
    <property type="match status" value="1"/>
</dbReference>
<dbReference type="GO" id="GO:0006281">
    <property type="term" value="P:DNA repair"/>
    <property type="evidence" value="ECO:0007669"/>
    <property type="project" value="UniProtKB-KW"/>
</dbReference>
<feature type="domain" description="HRDC" evidence="17">
    <location>
        <begin position="513"/>
        <end position="593"/>
    </location>
</feature>
<keyword evidence="11" id="KW-0238">DNA-binding</keyword>
<dbReference type="InterPro" id="IPR010997">
    <property type="entry name" value="HRDC-like_sf"/>
</dbReference>
<evidence type="ECO:0000259" key="17">
    <source>
        <dbReference type="PROSITE" id="PS50967"/>
    </source>
</evidence>
<keyword evidence="14" id="KW-0413">Isomerase</keyword>
<evidence type="ECO:0000256" key="1">
    <source>
        <dbReference type="ARBA" id="ARBA00001946"/>
    </source>
</evidence>
<keyword evidence="9" id="KW-0862">Zinc</keyword>
<evidence type="ECO:0000259" key="19">
    <source>
        <dbReference type="PROSITE" id="PS51194"/>
    </source>
</evidence>
<dbReference type="InterPro" id="IPR011545">
    <property type="entry name" value="DEAD/DEAH_box_helicase_dom"/>
</dbReference>
<dbReference type="InterPro" id="IPR002121">
    <property type="entry name" value="HRDC_dom"/>
</dbReference>
<evidence type="ECO:0000256" key="13">
    <source>
        <dbReference type="ARBA" id="ARBA00023204"/>
    </source>
</evidence>
<dbReference type="Pfam" id="PF00570">
    <property type="entry name" value="HRDC"/>
    <property type="match status" value="1"/>
</dbReference>
<evidence type="ECO:0000256" key="16">
    <source>
        <dbReference type="NCBIfam" id="TIGR01389"/>
    </source>
</evidence>
<dbReference type="PROSITE" id="PS51192">
    <property type="entry name" value="HELICASE_ATP_BIND_1"/>
    <property type="match status" value="1"/>
</dbReference>
<keyword evidence="21" id="KW-1185">Reference proteome</keyword>
<evidence type="ECO:0000256" key="10">
    <source>
        <dbReference type="ARBA" id="ARBA00022840"/>
    </source>
</evidence>
<dbReference type="InterPro" id="IPR044876">
    <property type="entry name" value="HRDC_dom_sf"/>
</dbReference>
<evidence type="ECO:0000256" key="3">
    <source>
        <dbReference type="ARBA" id="ARBA00005446"/>
    </source>
</evidence>
<dbReference type="InterPro" id="IPR036388">
    <property type="entry name" value="WH-like_DNA-bd_sf"/>
</dbReference>
<dbReference type="GO" id="GO:0043138">
    <property type="term" value="F:3'-5' DNA helicase activity"/>
    <property type="evidence" value="ECO:0007669"/>
    <property type="project" value="UniProtKB-EC"/>
</dbReference>
<keyword evidence="10" id="KW-0067">ATP-binding</keyword>
<evidence type="ECO:0000313" key="20">
    <source>
        <dbReference type="EMBL" id="MBP3952968.1"/>
    </source>
</evidence>
<comment type="catalytic activity">
    <reaction evidence="15">
        <text>Couples ATP hydrolysis with the unwinding of duplex DNA by translocating in the 3'-5' direction.</text>
        <dbReference type="EC" id="5.6.2.4"/>
    </reaction>
</comment>
<keyword evidence="8 20" id="KW-0347">Helicase</keyword>
<dbReference type="InterPro" id="IPR004589">
    <property type="entry name" value="DNA_helicase_ATP-dep_RecQ"/>
</dbReference>
<dbReference type="Gene3D" id="1.10.10.10">
    <property type="entry name" value="Winged helix-like DNA-binding domain superfamily/Winged helix DNA-binding domain"/>
    <property type="match status" value="1"/>
</dbReference>
<keyword evidence="12" id="KW-0233">DNA recombination</keyword>
<keyword evidence="6" id="KW-0227">DNA damage</keyword>
<dbReference type="SUPFAM" id="SSF52540">
    <property type="entry name" value="P-loop containing nucleoside triphosphate hydrolases"/>
    <property type="match status" value="1"/>
</dbReference>
<evidence type="ECO:0000256" key="15">
    <source>
        <dbReference type="ARBA" id="ARBA00034617"/>
    </source>
</evidence>
<organism evidence="20 21">
    <name type="scientific">Halalkalibacter suaedae</name>
    <dbReference type="NCBI Taxonomy" id="2822140"/>
    <lineage>
        <taxon>Bacteria</taxon>
        <taxon>Bacillati</taxon>
        <taxon>Bacillota</taxon>
        <taxon>Bacilli</taxon>
        <taxon>Bacillales</taxon>
        <taxon>Bacillaceae</taxon>
        <taxon>Halalkalibacter</taxon>
    </lineage>
</organism>
<keyword evidence="13" id="KW-0234">DNA repair</keyword>
<evidence type="ECO:0000256" key="4">
    <source>
        <dbReference type="ARBA" id="ARBA00022723"/>
    </source>
</evidence>
<dbReference type="SMART" id="SM00956">
    <property type="entry name" value="RQC"/>
    <property type="match status" value="1"/>
</dbReference>
<dbReference type="InterPro" id="IPR001650">
    <property type="entry name" value="Helicase_C-like"/>
</dbReference>
<feature type="domain" description="Helicase C-terminal" evidence="19">
    <location>
        <begin position="215"/>
        <end position="363"/>
    </location>
</feature>
<keyword evidence="4" id="KW-0479">Metal-binding</keyword>
<evidence type="ECO:0000256" key="11">
    <source>
        <dbReference type="ARBA" id="ARBA00023125"/>
    </source>
</evidence>
<evidence type="ECO:0000256" key="7">
    <source>
        <dbReference type="ARBA" id="ARBA00022801"/>
    </source>
</evidence>
<dbReference type="CDD" id="cd17920">
    <property type="entry name" value="DEXHc_RecQ"/>
    <property type="match status" value="1"/>
</dbReference>
<dbReference type="FunFam" id="3.40.50.300:FF:000296">
    <property type="entry name" value="ATP-dependent DNA helicase RecQ"/>
    <property type="match status" value="1"/>
</dbReference>
<dbReference type="GO" id="GO:0006260">
    <property type="term" value="P:DNA replication"/>
    <property type="evidence" value="ECO:0007669"/>
    <property type="project" value="InterPro"/>
</dbReference>
<evidence type="ECO:0000256" key="12">
    <source>
        <dbReference type="ARBA" id="ARBA00023172"/>
    </source>
</evidence>
<dbReference type="GO" id="GO:0046872">
    <property type="term" value="F:metal ion binding"/>
    <property type="evidence" value="ECO:0007669"/>
    <property type="project" value="UniProtKB-KW"/>
</dbReference>
<reference evidence="20" key="1">
    <citation type="submission" date="2021-03" db="EMBL/GenBank/DDBJ databases">
        <title>Bacillus suaedae sp. nov., isolated from Suaeda aralocaspica.</title>
        <authorList>
            <person name="Lei R.F.R."/>
        </authorList>
    </citation>
    <scope>NUCLEOTIDE SEQUENCE</scope>
    <source>
        <strain evidence="20">YZJH907-2</strain>
    </source>
</reference>
<dbReference type="Pfam" id="PF00271">
    <property type="entry name" value="Helicase_C"/>
    <property type="match status" value="1"/>
</dbReference>
<name>A0A940WYD1_9BACI</name>
<dbReference type="EMBL" id="JAGKSQ010000008">
    <property type="protein sequence ID" value="MBP3952968.1"/>
    <property type="molecule type" value="Genomic_DNA"/>
</dbReference>
<accession>A0A940WYD1</accession>
<dbReference type="GO" id="GO:0005737">
    <property type="term" value="C:cytoplasm"/>
    <property type="evidence" value="ECO:0007669"/>
    <property type="project" value="TreeGrafter"/>
</dbReference>
<dbReference type="Gene3D" id="3.40.50.300">
    <property type="entry name" value="P-loop containing nucleotide triphosphate hydrolases"/>
    <property type="match status" value="2"/>
</dbReference>
<dbReference type="EC" id="5.6.2.4" evidence="16"/>
<dbReference type="GO" id="GO:0006310">
    <property type="term" value="P:DNA recombination"/>
    <property type="evidence" value="ECO:0007669"/>
    <property type="project" value="UniProtKB-UniRule"/>
</dbReference>
<dbReference type="InterPro" id="IPR018982">
    <property type="entry name" value="RQC_domain"/>
</dbReference>
<dbReference type="Proteomes" id="UP000678228">
    <property type="component" value="Unassembled WGS sequence"/>
</dbReference>
<dbReference type="Pfam" id="PF00270">
    <property type="entry name" value="DEAD"/>
    <property type="match status" value="1"/>
</dbReference>
<evidence type="ECO:0000259" key="18">
    <source>
        <dbReference type="PROSITE" id="PS51192"/>
    </source>
</evidence>
<dbReference type="InterPro" id="IPR029491">
    <property type="entry name" value="Helicase_HTH"/>
</dbReference>
<comment type="similarity">
    <text evidence="3">Belongs to the helicase family. RecQ subfamily.</text>
</comment>
<dbReference type="InterPro" id="IPR006293">
    <property type="entry name" value="DNA_helicase_ATP-dep_RecQ_bac"/>
</dbReference>
<dbReference type="Pfam" id="PF09382">
    <property type="entry name" value="RQC"/>
    <property type="match status" value="1"/>
</dbReference>
<comment type="caution">
    <text evidence="20">The sequence shown here is derived from an EMBL/GenBank/DDBJ whole genome shotgun (WGS) entry which is preliminary data.</text>
</comment>
<dbReference type="GO" id="GO:0016787">
    <property type="term" value="F:hydrolase activity"/>
    <property type="evidence" value="ECO:0007669"/>
    <property type="project" value="UniProtKB-KW"/>
</dbReference>
<dbReference type="GO" id="GO:0043590">
    <property type="term" value="C:bacterial nucleoid"/>
    <property type="evidence" value="ECO:0007669"/>
    <property type="project" value="TreeGrafter"/>
</dbReference>
<comment type="cofactor">
    <cofactor evidence="2">
        <name>Zn(2+)</name>
        <dbReference type="ChEBI" id="CHEBI:29105"/>
    </cofactor>
</comment>
<evidence type="ECO:0000256" key="6">
    <source>
        <dbReference type="ARBA" id="ARBA00022763"/>
    </source>
</evidence>
<dbReference type="SUPFAM" id="SSF47819">
    <property type="entry name" value="HRDC-like"/>
    <property type="match status" value="1"/>
</dbReference>
<proteinExistence type="inferred from homology"/>
<keyword evidence="5" id="KW-0547">Nucleotide-binding</keyword>
<dbReference type="NCBIfam" id="TIGR01389">
    <property type="entry name" value="recQ"/>
    <property type="match status" value="1"/>
</dbReference>
<dbReference type="Pfam" id="PF14493">
    <property type="entry name" value="HTH_40"/>
    <property type="match status" value="1"/>
</dbReference>
<evidence type="ECO:0000256" key="5">
    <source>
        <dbReference type="ARBA" id="ARBA00022741"/>
    </source>
</evidence>
<dbReference type="PANTHER" id="PTHR13710:SF105">
    <property type="entry name" value="ATP-DEPENDENT DNA HELICASE Q1"/>
    <property type="match status" value="1"/>
</dbReference>
<dbReference type="PANTHER" id="PTHR13710">
    <property type="entry name" value="DNA HELICASE RECQ FAMILY MEMBER"/>
    <property type="match status" value="1"/>
</dbReference>
<evidence type="ECO:0000313" key="21">
    <source>
        <dbReference type="Proteomes" id="UP000678228"/>
    </source>
</evidence>
<dbReference type="InterPro" id="IPR027417">
    <property type="entry name" value="P-loop_NTPase"/>
</dbReference>
<evidence type="ECO:0000256" key="2">
    <source>
        <dbReference type="ARBA" id="ARBA00001947"/>
    </source>
</evidence>
<dbReference type="GO" id="GO:0009378">
    <property type="term" value="F:four-way junction helicase activity"/>
    <property type="evidence" value="ECO:0007669"/>
    <property type="project" value="TreeGrafter"/>
</dbReference>
<dbReference type="SMART" id="SM00341">
    <property type="entry name" value="HRDC"/>
    <property type="match status" value="1"/>
</dbReference>
<dbReference type="PROSITE" id="PS50967">
    <property type="entry name" value="HRDC"/>
    <property type="match status" value="1"/>
</dbReference>
<dbReference type="Gene3D" id="1.10.150.80">
    <property type="entry name" value="HRDC domain"/>
    <property type="match status" value="1"/>
</dbReference>
<keyword evidence="7 20" id="KW-0378">Hydrolase</keyword>